<evidence type="ECO:0000313" key="3">
    <source>
        <dbReference type="Proteomes" id="UP001165378"/>
    </source>
</evidence>
<organism evidence="2 3">
    <name type="scientific">Yinghuangia soli</name>
    <dbReference type="NCBI Taxonomy" id="2908204"/>
    <lineage>
        <taxon>Bacteria</taxon>
        <taxon>Bacillati</taxon>
        <taxon>Actinomycetota</taxon>
        <taxon>Actinomycetes</taxon>
        <taxon>Kitasatosporales</taxon>
        <taxon>Streptomycetaceae</taxon>
        <taxon>Yinghuangia</taxon>
    </lineage>
</organism>
<protein>
    <recommendedName>
        <fullName evidence="4">WxL domain-containing protein</fullName>
    </recommendedName>
</protein>
<evidence type="ECO:0008006" key="4">
    <source>
        <dbReference type="Google" id="ProtNLM"/>
    </source>
</evidence>
<feature type="chain" id="PRO_5041358218" description="WxL domain-containing protein" evidence="1">
    <location>
        <begin position="35"/>
        <end position="536"/>
    </location>
</feature>
<evidence type="ECO:0000256" key="1">
    <source>
        <dbReference type="SAM" id="SignalP"/>
    </source>
</evidence>
<name>A0AA41Q7H9_9ACTN</name>
<dbReference type="EMBL" id="JAKFHA010000036">
    <property type="protein sequence ID" value="MCF2532646.1"/>
    <property type="molecule type" value="Genomic_DNA"/>
</dbReference>
<dbReference type="AlphaFoldDB" id="A0AA41Q7H9"/>
<dbReference type="Proteomes" id="UP001165378">
    <property type="component" value="Unassembled WGS sequence"/>
</dbReference>
<comment type="caution">
    <text evidence="2">The sequence shown here is derived from an EMBL/GenBank/DDBJ whole genome shotgun (WGS) entry which is preliminary data.</text>
</comment>
<proteinExistence type="predicted"/>
<gene>
    <name evidence="2" type="ORF">LZ495_36310</name>
</gene>
<feature type="signal peptide" evidence="1">
    <location>
        <begin position="1"/>
        <end position="34"/>
    </location>
</feature>
<keyword evidence="1" id="KW-0732">Signal</keyword>
<accession>A0AA41Q7H9</accession>
<keyword evidence="3" id="KW-1185">Reference proteome</keyword>
<evidence type="ECO:0000313" key="2">
    <source>
        <dbReference type="EMBL" id="MCF2532646.1"/>
    </source>
</evidence>
<reference evidence="2" key="1">
    <citation type="submission" date="2022-01" db="EMBL/GenBank/DDBJ databases">
        <title>Genome-Based Taxonomic Classification of the Phylum Actinobacteria.</title>
        <authorList>
            <person name="Gao Y."/>
        </authorList>
    </citation>
    <scope>NUCLEOTIDE SEQUENCE</scope>
    <source>
        <strain evidence="2">KLBMP 8922</strain>
    </source>
</reference>
<sequence length="536" mass="53226">MLRRLALRRSTSAVAAGALALAGVVAVLAPSASAGTVTPTVHCVLPAGQGEATGPQSITVELDPASVQPGGAVKGKVTLGESPAKSTVSMPNIPTTPTIELAMKGAATGSVVITGPEIPISVEAGKPVPIPPYEGTFNIPAAATEGTIEFTVVKMVTYTKVFGNVFETPCTMVSGAEGTVATVAVTGSAGEQPTVKAADGQHLLGSEVAVTGAKWTPNAPVTASLCNADGSACSAGRFTASTLTIDAQGNLGGNVKLAATGIPDGVNIIKVSDGVKEASGPLETKLYVAGARNASADPNSGPVGLTVTVSGTEWSPNRAINISGVNAEGAPFGVVNTTTTPDGKFSVQWTVDSDQITQIRVREGTSSVNRKFLPFTVTTGPLPEKQDVSVTLAPGKLSMSQAASGIDFGSATLNGTAQQLNAPLNQVTVVDARGGNLGWSLTGTMTDLVAGNGTDKIPAGNIAWAPSCAAAPGSLSQVSSGSAGPLGSAPATLCSQAADSSKATGGKFTADAQLTLTTPEFAAAGSYTGTLTLSLA</sequence>
<dbReference type="RefSeq" id="WP_235057420.1">
    <property type="nucleotide sequence ID" value="NZ_JAKFHA010000036.1"/>
</dbReference>